<dbReference type="EMBL" id="JACYXI010000026">
    <property type="protein sequence ID" value="MBD8894294.1"/>
    <property type="molecule type" value="Genomic_DNA"/>
</dbReference>
<feature type="transmembrane region" description="Helical" evidence="5">
    <location>
        <begin position="32"/>
        <end position="59"/>
    </location>
</feature>
<proteinExistence type="predicted"/>
<dbReference type="Pfam" id="PF06271">
    <property type="entry name" value="RDD"/>
    <property type="match status" value="1"/>
</dbReference>
<dbReference type="Proteomes" id="UP000632063">
    <property type="component" value="Unassembled WGS sequence"/>
</dbReference>
<comment type="subcellular location">
    <subcellularLocation>
        <location evidence="1">Membrane</location>
        <topology evidence="1">Multi-pass membrane protein</topology>
    </subcellularLocation>
</comment>
<evidence type="ECO:0000256" key="5">
    <source>
        <dbReference type="SAM" id="Phobius"/>
    </source>
</evidence>
<evidence type="ECO:0000259" key="6">
    <source>
        <dbReference type="Pfam" id="PF06271"/>
    </source>
</evidence>
<name>A0ABR9CUV5_9HYPH</name>
<reference evidence="8" key="1">
    <citation type="submission" date="2020-09" db="EMBL/GenBank/DDBJ databases">
        <title>The genome sequence of strain Labrenzia suaedae 4C16A.</title>
        <authorList>
            <person name="Liu Y."/>
        </authorList>
    </citation>
    <scope>NUCLEOTIDE SEQUENCE [LARGE SCALE GENOMIC DNA]</scope>
    <source>
        <strain evidence="8">4C16A</strain>
    </source>
</reference>
<evidence type="ECO:0000313" key="7">
    <source>
        <dbReference type="EMBL" id="MBD8894294.1"/>
    </source>
</evidence>
<evidence type="ECO:0000256" key="3">
    <source>
        <dbReference type="ARBA" id="ARBA00022989"/>
    </source>
</evidence>
<keyword evidence="2 5" id="KW-0812">Transmembrane</keyword>
<keyword evidence="8" id="KW-1185">Reference proteome</keyword>
<evidence type="ECO:0000256" key="1">
    <source>
        <dbReference type="ARBA" id="ARBA00004141"/>
    </source>
</evidence>
<evidence type="ECO:0000313" key="8">
    <source>
        <dbReference type="Proteomes" id="UP000632063"/>
    </source>
</evidence>
<reference evidence="7 8" key="2">
    <citation type="journal article" date="2021" name="Int. J. Syst. Evol. Microbiol.">
        <title>Roseibium litorale sp. nov., isolated from a tidal flat sediment and proposal for the reclassification of Labrenzia polysiphoniae as Roseibium polysiphoniae comb. nov.</title>
        <authorList>
            <person name="Liu Y."/>
            <person name="Pei T."/>
            <person name="Du J."/>
            <person name="Chao M."/>
            <person name="Deng M.R."/>
            <person name="Zhu H."/>
        </authorList>
    </citation>
    <scope>NUCLEOTIDE SEQUENCE [LARGE SCALE GENOMIC DNA]</scope>
    <source>
        <strain evidence="7 8">4C16A</strain>
    </source>
</reference>
<comment type="caution">
    <text evidence="7">The sequence shown here is derived from an EMBL/GenBank/DDBJ whole genome shotgun (WGS) entry which is preliminary data.</text>
</comment>
<keyword evidence="4 5" id="KW-0472">Membrane</keyword>
<protein>
    <submittedName>
        <fullName evidence="7">RDD family protein</fullName>
    </submittedName>
</protein>
<keyword evidence="3 5" id="KW-1133">Transmembrane helix</keyword>
<feature type="transmembrane region" description="Helical" evidence="5">
    <location>
        <begin position="65"/>
        <end position="89"/>
    </location>
</feature>
<sequence>MISQTEPMMSPQNAFDPIAAPDLFDSVRTKRIFAFFIDVIAVAILTACAAVVVFLLGIFTLGLAWILYAFLGQAIALIYTAVTLGGPAASTPGMRAMGLEMRLWHGARPYPLLAAVHVLLFWFSISLLTPLVLLVSLFTERKRLLHDLVLGTVVMNSEALRQRHA</sequence>
<evidence type="ECO:0000256" key="2">
    <source>
        <dbReference type="ARBA" id="ARBA00022692"/>
    </source>
</evidence>
<dbReference type="InterPro" id="IPR010432">
    <property type="entry name" value="RDD"/>
</dbReference>
<dbReference type="RefSeq" id="WP_192151116.1">
    <property type="nucleotide sequence ID" value="NZ_JACYXI010000026.1"/>
</dbReference>
<feature type="transmembrane region" description="Helical" evidence="5">
    <location>
        <begin position="110"/>
        <end position="138"/>
    </location>
</feature>
<gene>
    <name evidence="7" type="ORF">IG616_22355</name>
</gene>
<organism evidence="7 8">
    <name type="scientific">Roseibium litorale</name>
    <dbReference type="NCBI Taxonomy" id="2803841"/>
    <lineage>
        <taxon>Bacteria</taxon>
        <taxon>Pseudomonadati</taxon>
        <taxon>Pseudomonadota</taxon>
        <taxon>Alphaproteobacteria</taxon>
        <taxon>Hyphomicrobiales</taxon>
        <taxon>Stappiaceae</taxon>
        <taxon>Roseibium</taxon>
    </lineage>
</organism>
<accession>A0ABR9CUV5</accession>
<feature type="domain" description="RDD" evidence="6">
    <location>
        <begin position="29"/>
        <end position="150"/>
    </location>
</feature>
<evidence type="ECO:0000256" key="4">
    <source>
        <dbReference type="ARBA" id="ARBA00023136"/>
    </source>
</evidence>